<dbReference type="SMART" id="SM00387">
    <property type="entry name" value="HATPase_c"/>
    <property type="match status" value="1"/>
</dbReference>
<dbReference type="PANTHER" id="PTHR41523">
    <property type="entry name" value="TWO-COMPONENT SYSTEM SENSOR PROTEIN"/>
    <property type="match status" value="1"/>
</dbReference>
<keyword evidence="5" id="KW-0547">Nucleotide-binding</keyword>
<dbReference type="Gene3D" id="3.30.565.10">
    <property type="entry name" value="Histidine kinase-like ATPase, C-terminal domain"/>
    <property type="match status" value="1"/>
</dbReference>
<dbReference type="Gene3D" id="3.30.450.20">
    <property type="entry name" value="PAS domain"/>
    <property type="match status" value="1"/>
</dbReference>
<evidence type="ECO:0000256" key="3">
    <source>
        <dbReference type="ARBA" id="ARBA00022553"/>
    </source>
</evidence>
<proteinExistence type="predicted"/>
<feature type="domain" description="Histidine kinase/HSP90-like ATPase" evidence="8">
    <location>
        <begin position="232"/>
        <end position="325"/>
    </location>
</feature>
<evidence type="ECO:0000313" key="9">
    <source>
        <dbReference type="EMBL" id="MBB3889708.1"/>
    </source>
</evidence>
<gene>
    <name evidence="9" type="ORF">GGQ61_000405</name>
</gene>
<dbReference type="AlphaFoldDB" id="A0A839ZUL0"/>
<reference evidence="9 10" key="1">
    <citation type="submission" date="2020-08" db="EMBL/GenBank/DDBJ databases">
        <title>Genomic Encyclopedia of Type Strains, Phase IV (KMG-IV): sequencing the most valuable type-strain genomes for metagenomic binning, comparative biology and taxonomic classification.</title>
        <authorList>
            <person name="Goeker M."/>
        </authorList>
    </citation>
    <scope>NUCLEOTIDE SEQUENCE [LARGE SCALE GENOMIC DNA]</scope>
    <source>
        <strain evidence="9 10">DSM 21793</strain>
    </source>
</reference>
<evidence type="ECO:0000313" key="10">
    <source>
        <dbReference type="Proteomes" id="UP000530564"/>
    </source>
</evidence>
<keyword evidence="6 9" id="KW-0418">Kinase</keyword>
<evidence type="ECO:0000256" key="4">
    <source>
        <dbReference type="ARBA" id="ARBA00022679"/>
    </source>
</evidence>
<dbReference type="PANTHER" id="PTHR41523:SF8">
    <property type="entry name" value="ETHYLENE RESPONSE SENSOR PROTEIN"/>
    <property type="match status" value="1"/>
</dbReference>
<dbReference type="Proteomes" id="UP000530564">
    <property type="component" value="Unassembled WGS sequence"/>
</dbReference>
<dbReference type="Pfam" id="PF07568">
    <property type="entry name" value="HisKA_2"/>
    <property type="match status" value="1"/>
</dbReference>
<accession>A0A839ZUL0</accession>
<evidence type="ECO:0000256" key="5">
    <source>
        <dbReference type="ARBA" id="ARBA00022741"/>
    </source>
</evidence>
<evidence type="ECO:0000256" key="7">
    <source>
        <dbReference type="ARBA" id="ARBA00022840"/>
    </source>
</evidence>
<keyword evidence="4" id="KW-0808">Transferase</keyword>
<dbReference type="InterPro" id="IPR003594">
    <property type="entry name" value="HATPase_dom"/>
</dbReference>
<dbReference type="EMBL" id="JACIDK010000001">
    <property type="protein sequence ID" value="MBB3889708.1"/>
    <property type="molecule type" value="Genomic_DNA"/>
</dbReference>
<comment type="caution">
    <text evidence="9">The sequence shown here is derived from an EMBL/GenBank/DDBJ whole genome shotgun (WGS) entry which is preliminary data.</text>
</comment>
<keyword evidence="10" id="KW-1185">Reference proteome</keyword>
<sequence>MNDGTANDDGIEGRYRAVFDNMSEGFVVCEAILGPDGRLIDYWIREANPVFCSRVAGAADIIGRRQLEVRPDTDPRWIAACGRAFAGKPVRFEFADVAGGRWYDVNMMRLSDTQFGQLFIDVTARRRAADRQSELFVDLNHRVKNNLAIVASLLMLQGRSAGPEVANALAKAADRIGSISDLHTMLYQQDAHEAVQLQPYLCSLVERLSSSLLDGDRIAIDVACDPVDVSAEQAVSIGLIVNELVTNSVKHAFKDGRRGRVKVTGRNDPAGYLLRIEDDGSGIDGVAEEGLGMRLIKSLASGLGDVSWSAGSGGAAVELRFRELAAKSV</sequence>
<dbReference type="InterPro" id="IPR011495">
    <property type="entry name" value="Sig_transdc_His_kin_sub2_dim/P"/>
</dbReference>
<comment type="catalytic activity">
    <reaction evidence="1">
        <text>ATP + protein L-histidine = ADP + protein N-phospho-L-histidine.</text>
        <dbReference type="EC" id="2.7.13.3"/>
    </reaction>
</comment>
<keyword evidence="7" id="KW-0067">ATP-binding</keyword>
<dbReference type="SUPFAM" id="SSF55874">
    <property type="entry name" value="ATPase domain of HSP90 chaperone/DNA topoisomerase II/histidine kinase"/>
    <property type="match status" value="1"/>
</dbReference>
<protein>
    <recommendedName>
        <fullName evidence="2">histidine kinase</fullName>
        <ecNumber evidence="2">2.7.13.3</ecNumber>
    </recommendedName>
</protein>
<dbReference type="RefSeq" id="WP_183769708.1">
    <property type="nucleotide sequence ID" value="NZ_JACIDK010000001.1"/>
</dbReference>
<name>A0A839ZUL0_9CAUL</name>
<dbReference type="GO" id="GO:0005524">
    <property type="term" value="F:ATP binding"/>
    <property type="evidence" value="ECO:0007669"/>
    <property type="project" value="UniProtKB-KW"/>
</dbReference>
<evidence type="ECO:0000256" key="6">
    <source>
        <dbReference type="ARBA" id="ARBA00022777"/>
    </source>
</evidence>
<organism evidence="9 10">
    <name type="scientific">Phenylobacterium haematophilum</name>
    <dbReference type="NCBI Taxonomy" id="98513"/>
    <lineage>
        <taxon>Bacteria</taxon>
        <taxon>Pseudomonadati</taxon>
        <taxon>Pseudomonadota</taxon>
        <taxon>Alphaproteobacteria</taxon>
        <taxon>Caulobacterales</taxon>
        <taxon>Caulobacteraceae</taxon>
        <taxon>Phenylobacterium</taxon>
    </lineage>
</organism>
<evidence type="ECO:0000256" key="1">
    <source>
        <dbReference type="ARBA" id="ARBA00000085"/>
    </source>
</evidence>
<dbReference type="InterPro" id="IPR036890">
    <property type="entry name" value="HATPase_C_sf"/>
</dbReference>
<dbReference type="Pfam" id="PF13581">
    <property type="entry name" value="HATPase_c_2"/>
    <property type="match status" value="1"/>
</dbReference>
<keyword evidence="3" id="KW-0597">Phosphoprotein</keyword>
<evidence type="ECO:0000259" key="8">
    <source>
        <dbReference type="SMART" id="SM00387"/>
    </source>
</evidence>
<dbReference type="GO" id="GO:0004673">
    <property type="term" value="F:protein histidine kinase activity"/>
    <property type="evidence" value="ECO:0007669"/>
    <property type="project" value="UniProtKB-EC"/>
</dbReference>
<dbReference type="EC" id="2.7.13.3" evidence="2"/>
<evidence type="ECO:0000256" key="2">
    <source>
        <dbReference type="ARBA" id="ARBA00012438"/>
    </source>
</evidence>